<evidence type="ECO:0000313" key="4">
    <source>
        <dbReference type="Proteomes" id="UP000317998"/>
    </source>
</evidence>
<sequence>MTGSTAAVPADARLGVDIGGTKTEAVLLDGGGTIVRQIRIPTGFGPDGVVASTLDAISRLEAPGVPIGIGTPGTVDPVAGTVSHALNLGVERLELGQRVADAVGYGVRVENDVNAAALGAFHLLGRPGTDSIGYLNLGTGLAAGLVLDGRLWRGSRGAAGEIGHILVDPKGPLDLDGQPGGLEVMASGSGIARQWGTGEPNAVSAVLDAADAGDRRAVDIRRRLFDGIASAVRILVLTVDVDAVVVGGGISRLGERIVDGVGEVFDGWAASSPFIASLELRERMMLLPGDAPVAALGAAWIGEPAARDLPRSAVPRDDEEHFGATQRPDAEAGVNG</sequence>
<dbReference type="PANTHER" id="PTHR18964">
    <property type="entry name" value="ROK (REPRESSOR, ORF, KINASE) FAMILY"/>
    <property type="match status" value="1"/>
</dbReference>
<gene>
    <name evidence="3" type="ORF">FB562_0040</name>
</gene>
<feature type="compositionally biased region" description="Basic and acidic residues" evidence="2">
    <location>
        <begin position="310"/>
        <end position="322"/>
    </location>
</feature>
<dbReference type="InterPro" id="IPR043129">
    <property type="entry name" value="ATPase_NBD"/>
</dbReference>
<dbReference type="Pfam" id="PF00480">
    <property type="entry name" value="ROK"/>
    <property type="match status" value="1"/>
</dbReference>
<evidence type="ECO:0000313" key="3">
    <source>
        <dbReference type="EMBL" id="TQL46999.1"/>
    </source>
</evidence>
<comment type="similarity">
    <text evidence="1">Belongs to the ROK (NagC/XylR) family.</text>
</comment>
<dbReference type="GO" id="GO:0016301">
    <property type="term" value="F:kinase activity"/>
    <property type="evidence" value="ECO:0007669"/>
    <property type="project" value="UniProtKB-KW"/>
</dbReference>
<feature type="region of interest" description="Disordered" evidence="2">
    <location>
        <begin position="310"/>
        <end position="336"/>
    </location>
</feature>
<keyword evidence="3" id="KW-0808">Transferase</keyword>
<organism evidence="3 4">
    <name type="scientific">Homoserinimonas aerilata</name>
    <dbReference type="NCBI Taxonomy" id="1162970"/>
    <lineage>
        <taxon>Bacteria</taxon>
        <taxon>Bacillati</taxon>
        <taxon>Actinomycetota</taxon>
        <taxon>Actinomycetes</taxon>
        <taxon>Micrococcales</taxon>
        <taxon>Microbacteriaceae</taxon>
        <taxon>Homoserinimonas</taxon>
    </lineage>
</organism>
<comment type="caution">
    <text evidence="3">The sequence shown here is derived from an EMBL/GenBank/DDBJ whole genome shotgun (WGS) entry which is preliminary data.</text>
</comment>
<dbReference type="PANTHER" id="PTHR18964:SF169">
    <property type="entry name" value="N-ACETYLMANNOSAMINE KINASE"/>
    <property type="match status" value="1"/>
</dbReference>
<dbReference type="SUPFAM" id="SSF53067">
    <property type="entry name" value="Actin-like ATPase domain"/>
    <property type="match status" value="1"/>
</dbReference>
<keyword evidence="3" id="KW-0418">Kinase</keyword>
<dbReference type="EMBL" id="VFOM01000001">
    <property type="protein sequence ID" value="TQL46999.1"/>
    <property type="molecule type" value="Genomic_DNA"/>
</dbReference>
<dbReference type="InterPro" id="IPR000600">
    <property type="entry name" value="ROK"/>
</dbReference>
<reference evidence="3 4" key="1">
    <citation type="submission" date="2019-06" db="EMBL/GenBank/DDBJ databases">
        <title>Sequencing the genomes of 1000 actinobacteria strains.</title>
        <authorList>
            <person name="Klenk H.-P."/>
        </authorList>
    </citation>
    <scope>NUCLEOTIDE SEQUENCE [LARGE SCALE GENOMIC DNA]</scope>
    <source>
        <strain evidence="3 4">DSM 26477</strain>
    </source>
</reference>
<dbReference type="Proteomes" id="UP000317998">
    <property type="component" value="Unassembled WGS sequence"/>
</dbReference>
<dbReference type="Gene3D" id="3.30.420.40">
    <property type="match status" value="2"/>
</dbReference>
<keyword evidence="4" id="KW-1185">Reference proteome</keyword>
<evidence type="ECO:0000256" key="1">
    <source>
        <dbReference type="ARBA" id="ARBA00006479"/>
    </source>
</evidence>
<protein>
    <submittedName>
        <fullName evidence="3">Putative NBD/HSP70 family sugar kinase</fullName>
    </submittedName>
</protein>
<proteinExistence type="inferred from homology"/>
<dbReference type="AlphaFoldDB" id="A0A542YFZ6"/>
<accession>A0A542YFZ6</accession>
<dbReference type="RefSeq" id="WP_246081278.1">
    <property type="nucleotide sequence ID" value="NZ_VFOM01000001.1"/>
</dbReference>
<name>A0A542YFZ6_9MICO</name>
<evidence type="ECO:0000256" key="2">
    <source>
        <dbReference type="SAM" id="MobiDB-lite"/>
    </source>
</evidence>